<dbReference type="InterPro" id="IPR035920">
    <property type="entry name" value="YhbY-like_sf"/>
</dbReference>
<evidence type="ECO:0000256" key="2">
    <source>
        <dbReference type="PROSITE-ProRule" id="PRU00626"/>
    </source>
</evidence>
<reference evidence="5 6" key="1">
    <citation type="submission" date="2020-04" db="EMBL/GenBank/DDBJ databases">
        <title>Usitatibacter rugosus gen. nov., sp. nov. and Usitatibacter palustris sp. nov., novel members of Usitatibacteraceae fam. nov. within the order Nitrosomonadales isolated from soil.</title>
        <authorList>
            <person name="Huber K.J."/>
            <person name="Neumann-Schaal M."/>
            <person name="Geppert A."/>
            <person name="Luckner M."/>
            <person name="Wanner G."/>
            <person name="Overmann J."/>
        </authorList>
    </citation>
    <scope>NUCLEOTIDE SEQUENCE [LARGE SCALE GENOMIC DNA]</scope>
    <source>
        <strain evidence="5 6">0125_3</strain>
    </source>
</reference>
<dbReference type="Gene3D" id="3.30.110.60">
    <property type="entry name" value="YhbY-like"/>
    <property type="match status" value="1"/>
</dbReference>
<evidence type="ECO:0000259" key="4">
    <source>
        <dbReference type="PROSITE" id="PS51295"/>
    </source>
</evidence>
<dbReference type="SUPFAM" id="SSF75471">
    <property type="entry name" value="YhbY-like"/>
    <property type="match status" value="1"/>
</dbReference>
<evidence type="ECO:0000256" key="1">
    <source>
        <dbReference type="ARBA" id="ARBA00022884"/>
    </source>
</evidence>
<dbReference type="SMART" id="SM01103">
    <property type="entry name" value="CRS1_YhbY"/>
    <property type="match status" value="1"/>
</dbReference>
<dbReference type="PANTHER" id="PTHR40065:SF3">
    <property type="entry name" value="RNA-BINDING PROTEIN YHBY"/>
    <property type="match status" value="1"/>
</dbReference>
<proteinExistence type="predicted"/>
<feature type="compositionally biased region" description="Basic residues" evidence="3">
    <location>
        <begin position="107"/>
        <end position="122"/>
    </location>
</feature>
<feature type="domain" description="CRM" evidence="4">
    <location>
        <begin position="4"/>
        <end position="100"/>
    </location>
</feature>
<dbReference type="Pfam" id="PF01985">
    <property type="entry name" value="CRS1_YhbY"/>
    <property type="match status" value="1"/>
</dbReference>
<dbReference type="NCBIfam" id="TIGR00253">
    <property type="entry name" value="RNA_bind_YhbY"/>
    <property type="match status" value="1"/>
</dbReference>
<feature type="region of interest" description="Disordered" evidence="3">
    <location>
        <begin position="92"/>
        <end position="175"/>
    </location>
</feature>
<dbReference type="InterPro" id="IPR051925">
    <property type="entry name" value="RNA-binding_domain"/>
</dbReference>
<dbReference type="RefSeq" id="WP_171094441.1">
    <property type="nucleotide sequence ID" value="NZ_CP053069.1"/>
</dbReference>
<accession>A0A6M4GYH6</accession>
<dbReference type="PROSITE" id="PS51295">
    <property type="entry name" value="CRM"/>
    <property type="match status" value="1"/>
</dbReference>
<dbReference type="InterPro" id="IPR017924">
    <property type="entry name" value="RNA-binding_YhbY"/>
</dbReference>
<dbReference type="InterPro" id="IPR001890">
    <property type="entry name" value="RNA-binding_CRM"/>
</dbReference>
<evidence type="ECO:0000313" key="6">
    <source>
        <dbReference type="Proteomes" id="UP000501534"/>
    </source>
</evidence>
<evidence type="ECO:0000313" key="5">
    <source>
        <dbReference type="EMBL" id="QJR12330.1"/>
    </source>
</evidence>
<dbReference type="PANTHER" id="PTHR40065">
    <property type="entry name" value="RNA-BINDING PROTEIN YHBY"/>
    <property type="match status" value="1"/>
</dbReference>
<dbReference type="GO" id="GO:0003723">
    <property type="term" value="F:RNA binding"/>
    <property type="evidence" value="ECO:0007669"/>
    <property type="project" value="UniProtKB-UniRule"/>
</dbReference>
<dbReference type="EMBL" id="CP053069">
    <property type="protein sequence ID" value="QJR12330.1"/>
    <property type="molecule type" value="Genomic_DNA"/>
</dbReference>
<dbReference type="Proteomes" id="UP000501534">
    <property type="component" value="Chromosome"/>
</dbReference>
<sequence>MLTTPLTPARRSELRGEAHNLKPVVMIGDKGLTDGIVAEVERALKAHELIKIKAATDDREARETWLLVLCERLGAHAVQQIGKVLVIYRENPDKRPAPKPVPVKPAKAAKKPVKKPIRKRPPKGNPIENQVPIEERAKLKRPKETVFTGTSRRRSRTLSPRPASGPPKRRPRTSR</sequence>
<organism evidence="5 6">
    <name type="scientific">Usitatibacter rugosus</name>
    <dbReference type="NCBI Taxonomy" id="2732067"/>
    <lineage>
        <taxon>Bacteria</taxon>
        <taxon>Pseudomonadati</taxon>
        <taxon>Pseudomonadota</taxon>
        <taxon>Betaproteobacteria</taxon>
        <taxon>Nitrosomonadales</taxon>
        <taxon>Usitatibacteraceae</taxon>
        <taxon>Usitatibacter</taxon>
    </lineage>
</organism>
<evidence type="ECO:0000256" key="3">
    <source>
        <dbReference type="SAM" id="MobiDB-lite"/>
    </source>
</evidence>
<keyword evidence="1 2" id="KW-0694">RNA-binding</keyword>
<dbReference type="KEGG" id="uru:DSM104443_03416"/>
<dbReference type="AlphaFoldDB" id="A0A6M4GYH6"/>
<protein>
    <recommendedName>
        <fullName evidence="4">CRM domain-containing protein</fullName>
    </recommendedName>
</protein>
<keyword evidence="6" id="KW-1185">Reference proteome</keyword>
<gene>
    <name evidence="5" type="ORF">DSM104443_03416</name>
</gene>
<name>A0A6M4GYH6_9PROT</name>